<dbReference type="CDD" id="cd01392">
    <property type="entry name" value="HTH_LacI"/>
    <property type="match status" value="1"/>
</dbReference>
<organism evidence="5 6">
    <name type="scientific">[Brevibacterium] flavum</name>
    <dbReference type="NCBI Taxonomy" id="92706"/>
    <lineage>
        <taxon>Bacteria</taxon>
        <taxon>Bacillati</taxon>
        <taxon>Actinomycetota</taxon>
        <taxon>Actinomycetes</taxon>
        <taxon>Mycobacteriales</taxon>
        <taxon>Corynebacteriaceae</taxon>
        <taxon>Corynebacterium</taxon>
    </lineage>
</organism>
<dbReference type="GO" id="GO:0000976">
    <property type="term" value="F:transcription cis-regulatory region binding"/>
    <property type="evidence" value="ECO:0007669"/>
    <property type="project" value="TreeGrafter"/>
</dbReference>
<evidence type="ECO:0000313" key="5">
    <source>
        <dbReference type="EMBL" id="AKF26232.1"/>
    </source>
</evidence>
<protein>
    <submittedName>
        <fullName evidence="5">LacI family transcriptional regulator</fullName>
    </submittedName>
</protein>
<dbReference type="Pfam" id="PF00356">
    <property type="entry name" value="LacI"/>
    <property type="match status" value="1"/>
</dbReference>
<dbReference type="AlphaFoldDB" id="A0A0F6WPE3"/>
<dbReference type="PANTHER" id="PTHR30146:SF109">
    <property type="entry name" value="HTH-TYPE TRANSCRIPTIONAL REGULATOR GALS"/>
    <property type="match status" value="1"/>
</dbReference>
<dbReference type="GO" id="GO:0003700">
    <property type="term" value="F:DNA-binding transcription factor activity"/>
    <property type="evidence" value="ECO:0007669"/>
    <property type="project" value="TreeGrafter"/>
</dbReference>
<dbReference type="Pfam" id="PF13377">
    <property type="entry name" value="Peripla_BP_3"/>
    <property type="match status" value="1"/>
</dbReference>
<dbReference type="RefSeq" id="WP_003862480.1">
    <property type="nucleotide sequence ID" value="NZ_CP011309.1"/>
</dbReference>
<name>A0A0F6WPE3_9CORY</name>
<keyword evidence="3" id="KW-0804">Transcription</keyword>
<evidence type="ECO:0000256" key="3">
    <source>
        <dbReference type="ARBA" id="ARBA00023163"/>
    </source>
</evidence>
<dbReference type="CDD" id="cd06267">
    <property type="entry name" value="PBP1_LacI_sugar_binding-like"/>
    <property type="match status" value="1"/>
</dbReference>
<dbReference type="EMBL" id="CP011309">
    <property type="protein sequence ID" value="AKF26232.1"/>
    <property type="molecule type" value="Genomic_DNA"/>
</dbReference>
<keyword evidence="2" id="KW-0238">DNA-binding</keyword>
<dbReference type="SMART" id="SM00354">
    <property type="entry name" value="HTH_LACI"/>
    <property type="match status" value="1"/>
</dbReference>
<proteinExistence type="predicted"/>
<dbReference type="InterPro" id="IPR046335">
    <property type="entry name" value="LacI/GalR-like_sensor"/>
</dbReference>
<dbReference type="Gene3D" id="1.10.260.40">
    <property type="entry name" value="lambda repressor-like DNA-binding domains"/>
    <property type="match status" value="1"/>
</dbReference>
<feature type="domain" description="HTH lacI-type" evidence="4">
    <location>
        <begin position="6"/>
        <end position="60"/>
    </location>
</feature>
<accession>A0A0F6WPE3</accession>
<dbReference type="Gene3D" id="3.40.50.2300">
    <property type="match status" value="2"/>
</dbReference>
<evidence type="ECO:0000256" key="2">
    <source>
        <dbReference type="ARBA" id="ARBA00023125"/>
    </source>
</evidence>
<dbReference type="InterPro" id="IPR010982">
    <property type="entry name" value="Lambda_DNA-bd_dom_sf"/>
</dbReference>
<dbReference type="InterPro" id="IPR028082">
    <property type="entry name" value="Peripla_BP_I"/>
</dbReference>
<dbReference type="SUPFAM" id="SSF47413">
    <property type="entry name" value="lambda repressor-like DNA-binding domains"/>
    <property type="match status" value="1"/>
</dbReference>
<evidence type="ECO:0000313" key="6">
    <source>
        <dbReference type="Proteomes" id="UP000034037"/>
    </source>
</evidence>
<dbReference type="Proteomes" id="UP000034037">
    <property type="component" value="Chromosome"/>
</dbReference>
<gene>
    <name evidence="5" type="ORF">YH66_01010</name>
</gene>
<dbReference type="HOGENOM" id="CLU_037628_6_1_11"/>
<sequence>MSTSRPTIYDVAKAAGVSKSLVSLVLRGSTNVSKESEAAVKTAIKKLNYQPNRAASDLAAKRTQLIAVLIDDYSNPWFIDLIQSLSDVLTPKGYRLSVIDSLTSQAGTDPITSALSMRPDGIIIAQDIPDFTVPDSLPPFVIAGTRITQASTHYSVANDDFRGAEIATKHLIDLGHTHIAHLRVGSGAGLRRFESFEETMRAHGLEPLSNDYLGPAVEHAGYTETLALLKEHPEVTAIFSSNDITAIGALGAARELGLRVPEDLSIIGYDNTPLAQTRLINLTTIDDNSIGVGYNAALLLLGMLDPEAPHPEIMHTLQPSLIERGTCAPSGG</sequence>
<dbReference type="PROSITE" id="PS50932">
    <property type="entry name" value="HTH_LACI_2"/>
    <property type="match status" value="1"/>
</dbReference>
<reference evidence="5 6" key="1">
    <citation type="submission" date="2015-04" db="EMBL/GenBank/DDBJ databases">
        <title>Complete Genome Sequence of Brevibacterium flavum ATCC 15168.</title>
        <authorList>
            <person name="Ahn J."/>
            <person name="Park G."/>
            <person name="Jeon W."/>
            <person name="Jang Y."/>
            <person name="Jang M."/>
            <person name="Lee H."/>
            <person name="Lee H."/>
        </authorList>
    </citation>
    <scope>NUCLEOTIDE SEQUENCE [LARGE SCALE GENOMIC DNA]</scope>
    <source>
        <strain evidence="5 6">ATCC 15168</strain>
    </source>
</reference>
<evidence type="ECO:0000259" key="4">
    <source>
        <dbReference type="PROSITE" id="PS50932"/>
    </source>
</evidence>
<dbReference type="PANTHER" id="PTHR30146">
    <property type="entry name" value="LACI-RELATED TRANSCRIPTIONAL REPRESSOR"/>
    <property type="match status" value="1"/>
</dbReference>
<dbReference type="InterPro" id="IPR000843">
    <property type="entry name" value="HTH_LacI"/>
</dbReference>
<dbReference type="SUPFAM" id="SSF53822">
    <property type="entry name" value="Periplasmic binding protein-like I"/>
    <property type="match status" value="1"/>
</dbReference>
<evidence type="ECO:0000256" key="1">
    <source>
        <dbReference type="ARBA" id="ARBA00023015"/>
    </source>
</evidence>
<dbReference type="PATRIC" id="fig|92706.3.peg.203"/>
<keyword evidence="1" id="KW-0805">Transcription regulation</keyword>
<keyword evidence="6" id="KW-1185">Reference proteome</keyword>